<dbReference type="RefSeq" id="WP_073043676.1">
    <property type="nucleotide sequence ID" value="NZ_FQUO01000009.1"/>
</dbReference>
<protein>
    <submittedName>
        <fullName evidence="2">Uncharacterized protein</fullName>
    </submittedName>
</protein>
<dbReference type="Proteomes" id="UP000184368">
    <property type="component" value="Unassembled WGS sequence"/>
</dbReference>
<gene>
    <name evidence="2" type="ORF">SAMN05444008_10924</name>
</gene>
<reference evidence="2 3" key="1">
    <citation type="submission" date="2016-11" db="EMBL/GenBank/DDBJ databases">
        <authorList>
            <person name="Jaros S."/>
            <person name="Januszkiewicz K."/>
            <person name="Wedrychowicz H."/>
        </authorList>
    </citation>
    <scope>NUCLEOTIDE SEQUENCE [LARGE SCALE GENOMIC DNA]</scope>
    <source>
        <strain evidence="2 3">DSM 26897</strain>
    </source>
</reference>
<accession>A0A1M5CE17</accession>
<proteinExistence type="predicted"/>
<evidence type="ECO:0000313" key="2">
    <source>
        <dbReference type="EMBL" id="SHF52847.1"/>
    </source>
</evidence>
<evidence type="ECO:0000256" key="1">
    <source>
        <dbReference type="SAM" id="MobiDB-lite"/>
    </source>
</evidence>
<evidence type="ECO:0000313" key="3">
    <source>
        <dbReference type="Proteomes" id="UP000184368"/>
    </source>
</evidence>
<dbReference type="AlphaFoldDB" id="A0A1M5CE17"/>
<feature type="region of interest" description="Disordered" evidence="1">
    <location>
        <begin position="82"/>
        <end position="115"/>
    </location>
</feature>
<feature type="compositionally biased region" description="Pro residues" evidence="1">
    <location>
        <begin position="86"/>
        <end position="99"/>
    </location>
</feature>
<name>A0A1M5CE17_9BACT</name>
<dbReference type="OrthoDB" id="679253at2"/>
<organism evidence="2 3">
    <name type="scientific">Cnuella takakiae</name>
    <dbReference type="NCBI Taxonomy" id="1302690"/>
    <lineage>
        <taxon>Bacteria</taxon>
        <taxon>Pseudomonadati</taxon>
        <taxon>Bacteroidota</taxon>
        <taxon>Chitinophagia</taxon>
        <taxon>Chitinophagales</taxon>
        <taxon>Chitinophagaceae</taxon>
        <taxon>Cnuella</taxon>
    </lineage>
</organism>
<keyword evidence="3" id="KW-1185">Reference proteome</keyword>
<sequence length="115" mass="12994">MRFHLTIPHGIYTFRFDVEAAGKDKHFEQWRLVAGDRVVVLQSNRPMLQARGLKKKPVTWKVVEGEVKDEKALAKVCKAIEDHLAGPPPPPQPASPFPDLPARMLLKQPNPRKQG</sequence>
<dbReference type="EMBL" id="FQUO01000009">
    <property type="protein sequence ID" value="SHF52847.1"/>
    <property type="molecule type" value="Genomic_DNA"/>
</dbReference>